<evidence type="ECO:0000256" key="2">
    <source>
        <dbReference type="ARBA" id="ARBA00022692"/>
    </source>
</evidence>
<evidence type="ECO:0000256" key="4">
    <source>
        <dbReference type="ARBA" id="ARBA00023136"/>
    </source>
</evidence>
<feature type="transmembrane region" description="Helical" evidence="7">
    <location>
        <begin position="12"/>
        <end position="28"/>
    </location>
</feature>
<protein>
    <submittedName>
        <fullName evidence="9">VWA domain-containing protein</fullName>
    </submittedName>
</protein>
<dbReference type="Pfam" id="PF13414">
    <property type="entry name" value="TPR_11"/>
    <property type="match status" value="1"/>
</dbReference>
<dbReference type="Proteomes" id="UP000885826">
    <property type="component" value="Unassembled WGS sequence"/>
</dbReference>
<dbReference type="PROSITE" id="PS50293">
    <property type="entry name" value="TPR_REGION"/>
    <property type="match status" value="1"/>
</dbReference>
<proteinExistence type="predicted"/>
<evidence type="ECO:0000256" key="3">
    <source>
        <dbReference type="ARBA" id="ARBA00022989"/>
    </source>
</evidence>
<feature type="transmembrane region" description="Helical" evidence="7">
    <location>
        <begin position="59"/>
        <end position="78"/>
    </location>
</feature>
<dbReference type="InterPro" id="IPR019734">
    <property type="entry name" value="TPR_rpt"/>
</dbReference>
<evidence type="ECO:0000256" key="7">
    <source>
        <dbReference type="SAM" id="Phobius"/>
    </source>
</evidence>
<feature type="domain" description="VWFA" evidence="8">
    <location>
        <begin position="91"/>
        <end position="262"/>
    </location>
</feature>
<dbReference type="InterPro" id="IPR036465">
    <property type="entry name" value="vWFA_dom_sf"/>
</dbReference>
<evidence type="ECO:0000256" key="5">
    <source>
        <dbReference type="PROSITE-ProRule" id="PRU00339"/>
    </source>
</evidence>
<keyword evidence="4 7" id="KW-0472">Membrane</keyword>
<dbReference type="Pfam" id="PF00092">
    <property type="entry name" value="VWA"/>
    <property type="match status" value="1"/>
</dbReference>
<keyword evidence="5" id="KW-0802">TPR repeat</keyword>
<dbReference type="InterPro" id="IPR050768">
    <property type="entry name" value="UPF0353/GerABKA_families"/>
</dbReference>
<dbReference type="PROSITE" id="PS50005">
    <property type="entry name" value="TPR"/>
    <property type="match status" value="2"/>
</dbReference>
<dbReference type="SUPFAM" id="SSF48452">
    <property type="entry name" value="TPR-like"/>
    <property type="match status" value="1"/>
</dbReference>
<keyword evidence="1" id="KW-1003">Cell membrane</keyword>
<dbReference type="InterPro" id="IPR002035">
    <property type="entry name" value="VWF_A"/>
</dbReference>
<dbReference type="Gene3D" id="3.40.50.410">
    <property type="entry name" value="von Willebrand factor, type A domain"/>
    <property type="match status" value="1"/>
</dbReference>
<dbReference type="EMBL" id="DRIG01000095">
    <property type="protein sequence ID" value="HEC79292.1"/>
    <property type="molecule type" value="Genomic_DNA"/>
</dbReference>
<gene>
    <name evidence="9" type="ORF">ENI34_09190</name>
</gene>
<feature type="compositionally biased region" description="Basic and acidic residues" evidence="6">
    <location>
        <begin position="502"/>
        <end position="527"/>
    </location>
</feature>
<dbReference type="AlphaFoldDB" id="A0A9C9ENX0"/>
<evidence type="ECO:0000313" key="10">
    <source>
        <dbReference type="Proteomes" id="UP000885826"/>
    </source>
</evidence>
<feature type="transmembrane region" description="Helical" evidence="7">
    <location>
        <begin position="333"/>
        <end position="352"/>
    </location>
</feature>
<dbReference type="InterPro" id="IPR011990">
    <property type="entry name" value="TPR-like_helical_dom_sf"/>
</dbReference>
<evidence type="ECO:0000313" key="9">
    <source>
        <dbReference type="EMBL" id="HEC79292.1"/>
    </source>
</evidence>
<keyword evidence="3 7" id="KW-1133">Transmembrane helix</keyword>
<name>A0A9C9ENX0_UNCW3</name>
<sequence>MIKWAEPHYLSLLLLIPLFIIGIIIYMMRKKKTLSKFADDHIIPRITDTLNKKLQVSKYILLILAFAFLVISLARPKWGEKLQIYKGKGIDVVIALDASKSMLAQDIKPDRLTRAKTEIISLLDNLTTDRVGITAFAGECYIMCPLTTDIEAAKLFLNVISPEVIPKPGTDLEKAISVSCSLFNPDEETHKALILFTDGDNLVGDPMSAVEKIKDQGVRLFTIGVGTIEGSPVPEIDEQGNFSSYKKDKDDKIVMSRLAERLLIILAKATDGRYFRTEGVYIDRLVGELDKIKKKEIGGGEYVEYEERYQYFLTIAFIFLFLNIFLTDRRGRWFERLFLLFLFSCGLNFAYADVGANMRKGNHLCRKGKYEDALQQYQKALVQEPDNPKIHYNMARALYKTEKYDEAISEFELGLLMKDEKFKANSFYNIGNCQFRKGQLDAAINAYKTALLLNPDDMEAKQNLEFCIKLKESLKNQPQSDSLQQQQQQRQQNQPQPQPQKKKGEINKEEAERILQALKDKEKENLKKSKQKRKKENVAKDW</sequence>
<dbReference type="SUPFAM" id="SSF53300">
    <property type="entry name" value="vWA-like"/>
    <property type="match status" value="1"/>
</dbReference>
<comment type="caution">
    <text evidence="9">The sequence shown here is derived from an EMBL/GenBank/DDBJ whole genome shotgun (WGS) entry which is preliminary data.</text>
</comment>
<dbReference type="PROSITE" id="PS50234">
    <property type="entry name" value="VWFA"/>
    <property type="match status" value="1"/>
</dbReference>
<dbReference type="Gene3D" id="1.25.40.10">
    <property type="entry name" value="Tetratricopeptide repeat domain"/>
    <property type="match status" value="1"/>
</dbReference>
<organism evidence="9 10">
    <name type="scientific">candidate division WOR-3 bacterium</name>
    <dbReference type="NCBI Taxonomy" id="2052148"/>
    <lineage>
        <taxon>Bacteria</taxon>
        <taxon>Bacteria division WOR-3</taxon>
    </lineage>
</organism>
<dbReference type="SMART" id="SM00327">
    <property type="entry name" value="VWA"/>
    <property type="match status" value="1"/>
</dbReference>
<evidence type="ECO:0000259" key="8">
    <source>
        <dbReference type="PROSITE" id="PS50234"/>
    </source>
</evidence>
<dbReference type="Pfam" id="PF00515">
    <property type="entry name" value="TPR_1"/>
    <property type="match status" value="1"/>
</dbReference>
<dbReference type="SMART" id="SM00028">
    <property type="entry name" value="TPR"/>
    <property type="match status" value="3"/>
</dbReference>
<feature type="repeat" description="TPR" evidence="5">
    <location>
        <begin position="354"/>
        <end position="387"/>
    </location>
</feature>
<evidence type="ECO:0000256" key="1">
    <source>
        <dbReference type="ARBA" id="ARBA00022475"/>
    </source>
</evidence>
<feature type="repeat" description="TPR" evidence="5">
    <location>
        <begin position="424"/>
        <end position="457"/>
    </location>
</feature>
<dbReference type="PANTHER" id="PTHR22550:SF5">
    <property type="entry name" value="LEUCINE ZIPPER PROTEIN 4"/>
    <property type="match status" value="1"/>
</dbReference>
<reference evidence="9" key="1">
    <citation type="journal article" date="2020" name="mSystems">
        <title>Genome- and Community-Level Interaction Insights into Carbon Utilization and Element Cycling Functions of Hydrothermarchaeota in Hydrothermal Sediment.</title>
        <authorList>
            <person name="Zhou Z."/>
            <person name="Liu Y."/>
            <person name="Xu W."/>
            <person name="Pan J."/>
            <person name="Luo Z.H."/>
            <person name="Li M."/>
        </authorList>
    </citation>
    <scope>NUCLEOTIDE SEQUENCE</scope>
    <source>
        <strain evidence="9">HyVt-388</strain>
    </source>
</reference>
<feature type="transmembrane region" description="Helical" evidence="7">
    <location>
        <begin position="309"/>
        <end position="326"/>
    </location>
</feature>
<feature type="region of interest" description="Disordered" evidence="6">
    <location>
        <begin position="477"/>
        <end position="542"/>
    </location>
</feature>
<feature type="compositionally biased region" description="Low complexity" evidence="6">
    <location>
        <begin position="477"/>
        <end position="495"/>
    </location>
</feature>
<keyword evidence="2 7" id="KW-0812">Transmembrane</keyword>
<accession>A0A9C9ENX0</accession>
<evidence type="ECO:0000256" key="6">
    <source>
        <dbReference type="SAM" id="MobiDB-lite"/>
    </source>
</evidence>
<dbReference type="PANTHER" id="PTHR22550">
    <property type="entry name" value="SPORE GERMINATION PROTEIN"/>
    <property type="match status" value="1"/>
</dbReference>